<accession>A0ABD1WC90</accession>
<sequence length="189" mass="21902">MSVTTGVSDTVIAIRNKLRGKIGQTIVKRYWPRKAPEWADDNDEDGDIRMAKVAALDKAFPSRKETGVIRIRQAEIVSTIEEESRRQEGLDLEDEDAMKEWRRRIREKLLLRQQEEAALIPEEEEEVEEVESSSSEYKTDSEEELTGIAMVKPVFVLKSERDTNAERERLKAEERALEEAVKKRRVETK</sequence>
<dbReference type="AlphaFoldDB" id="A0ABD1WC90"/>
<name>A0ABD1WC90_9LAMI</name>
<evidence type="ECO:0000256" key="1">
    <source>
        <dbReference type="SAM" id="Coils"/>
    </source>
</evidence>
<comment type="caution">
    <text evidence="3">The sequence shown here is derived from an EMBL/GenBank/DDBJ whole genome shotgun (WGS) entry which is preliminary data.</text>
</comment>
<dbReference type="InterPro" id="IPR033194">
    <property type="entry name" value="MFAP1"/>
</dbReference>
<gene>
    <name evidence="3" type="ORF">Fot_16523</name>
</gene>
<evidence type="ECO:0000256" key="2">
    <source>
        <dbReference type="SAM" id="MobiDB-lite"/>
    </source>
</evidence>
<dbReference type="Proteomes" id="UP001604277">
    <property type="component" value="Unassembled WGS sequence"/>
</dbReference>
<dbReference type="PANTHER" id="PTHR15327">
    <property type="entry name" value="MICROFIBRIL-ASSOCIATED PROTEIN"/>
    <property type="match status" value="1"/>
</dbReference>
<organism evidence="3 4">
    <name type="scientific">Forsythia ovata</name>
    <dbReference type="NCBI Taxonomy" id="205694"/>
    <lineage>
        <taxon>Eukaryota</taxon>
        <taxon>Viridiplantae</taxon>
        <taxon>Streptophyta</taxon>
        <taxon>Embryophyta</taxon>
        <taxon>Tracheophyta</taxon>
        <taxon>Spermatophyta</taxon>
        <taxon>Magnoliopsida</taxon>
        <taxon>eudicotyledons</taxon>
        <taxon>Gunneridae</taxon>
        <taxon>Pentapetalae</taxon>
        <taxon>asterids</taxon>
        <taxon>lamiids</taxon>
        <taxon>Lamiales</taxon>
        <taxon>Oleaceae</taxon>
        <taxon>Forsythieae</taxon>
        <taxon>Forsythia</taxon>
    </lineage>
</organism>
<evidence type="ECO:0000313" key="4">
    <source>
        <dbReference type="Proteomes" id="UP001604277"/>
    </source>
</evidence>
<feature type="coiled-coil region" evidence="1">
    <location>
        <begin position="160"/>
        <end position="187"/>
    </location>
</feature>
<protein>
    <submittedName>
        <fullName evidence="3">Microfibrillar-associated protein-related</fullName>
    </submittedName>
</protein>
<proteinExistence type="predicted"/>
<keyword evidence="1" id="KW-0175">Coiled coil</keyword>
<feature type="compositionally biased region" description="Acidic residues" evidence="2">
    <location>
        <begin position="121"/>
        <end position="131"/>
    </location>
</feature>
<evidence type="ECO:0000313" key="3">
    <source>
        <dbReference type="EMBL" id="KAL2547290.1"/>
    </source>
</evidence>
<feature type="region of interest" description="Disordered" evidence="2">
    <location>
        <begin position="121"/>
        <end position="144"/>
    </location>
</feature>
<reference evidence="4" key="1">
    <citation type="submission" date="2024-07" db="EMBL/GenBank/DDBJ databases">
        <title>Two chromosome-level genome assemblies of Korean endemic species Abeliophyllum distichum and Forsythia ovata (Oleaceae).</title>
        <authorList>
            <person name="Jang H."/>
        </authorList>
    </citation>
    <scope>NUCLEOTIDE SEQUENCE [LARGE SCALE GENOMIC DNA]</scope>
</reference>
<keyword evidence="4" id="KW-1185">Reference proteome</keyword>
<dbReference type="EMBL" id="JBFOLJ010000004">
    <property type="protein sequence ID" value="KAL2547290.1"/>
    <property type="molecule type" value="Genomic_DNA"/>
</dbReference>